<keyword evidence="2" id="KW-0963">Cytoplasm</keyword>
<dbReference type="PROSITE" id="PS00028">
    <property type="entry name" value="ZINC_FINGER_C2H2_1"/>
    <property type="match status" value="1"/>
</dbReference>
<organism evidence="11 12">
    <name type="scientific">Saccharomycopsis crataegensis</name>
    <dbReference type="NCBI Taxonomy" id="43959"/>
    <lineage>
        <taxon>Eukaryota</taxon>
        <taxon>Fungi</taxon>
        <taxon>Dikarya</taxon>
        <taxon>Ascomycota</taxon>
        <taxon>Saccharomycotina</taxon>
        <taxon>Saccharomycetes</taxon>
        <taxon>Saccharomycopsidaceae</taxon>
        <taxon>Saccharomycopsis</taxon>
    </lineage>
</organism>
<comment type="subcellular location">
    <subcellularLocation>
        <location evidence="1">Cytoplasm</location>
    </subcellularLocation>
</comment>
<keyword evidence="6" id="KW-0863">Zinc-finger</keyword>
<gene>
    <name evidence="11" type="ORF">DASC09_022150</name>
</gene>
<dbReference type="InterPro" id="IPR040025">
    <property type="entry name" value="Znf622/Rei1/Reh1"/>
</dbReference>
<accession>A0AAV5QK64</accession>
<dbReference type="SUPFAM" id="SSF57667">
    <property type="entry name" value="beta-beta-alpha zinc fingers"/>
    <property type="match status" value="2"/>
</dbReference>
<evidence type="ECO:0000256" key="7">
    <source>
        <dbReference type="ARBA" id="ARBA00022833"/>
    </source>
</evidence>
<dbReference type="GO" id="GO:0008270">
    <property type="term" value="F:zinc ion binding"/>
    <property type="evidence" value="ECO:0007669"/>
    <property type="project" value="UniProtKB-KW"/>
</dbReference>
<dbReference type="GO" id="GO:0042273">
    <property type="term" value="P:ribosomal large subunit biogenesis"/>
    <property type="evidence" value="ECO:0007669"/>
    <property type="project" value="UniProtKB-ARBA"/>
</dbReference>
<evidence type="ECO:0000256" key="4">
    <source>
        <dbReference type="ARBA" id="ARBA00022723"/>
    </source>
</evidence>
<dbReference type="GO" id="GO:0030687">
    <property type="term" value="C:preribosome, large subunit precursor"/>
    <property type="evidence" value="ECO:0007669"/>
    <property type="project" value="TreeGrafter"/>
</dbReference>
<keyword evidence="4" id="KW-0479">Metal-binding</keyword>
<dbReference type="InterPro" id="IPR036236">
    <property type="entry name" value="Znf_C2H2_sf"/>
</dbReference>
<evidence type="ECO:0000313" key="12">
    <source>
        <dbReference type="Proteomes" id="UP001360560"/>
    </source>
</evidence>
<evidence type="ECO:0000256" key="8">
    <source>
        <dbReference type="ARBA" id="ARBA00034126"/>
    </source>
</evidence>
<dbReference type="Pfam" id="PF12756">
    <property type="entry name" value="zf-C2H2_2"/>
    <property type="match status" value="1"/>
</dbReference>
<dbReference type="InterPro" id="IPR003604">
    <property type="entry name" value="Matrin/U1-like-C_Znf_C2H2"/>
</dbReference>
<reference evidence="11 12" key="1">
    <citation type="journal article" date="2023" name="Elife">
        <title>Identification of key yeast species and microbe-microbe interactions impacting larval growth of Drosophila in the wild.</title>
        <authorList>
            <person name="Mure A."/>
            <person name="Sugiura Y."/>
            <person name="Maeda R."/>
            <person name="Honda K."/>
            <person name="Sakurai N."/>
            <person name="Takahashi Y."/>
            <person name="Watada M."/>
            <person name="Katoh T."/>
            <person name="Gotoh A."/>
            <person name="Gotoh Y."/>
            <person name="Taniguchi I."/>
            <person name="Nakamura K."/>
            <person name="Hayashi T."/>
            <person name="Katayama T."/>
            <person name="Uemura T."/>
            <person name="Hattori Y."/>
        </authorList>
    </citation>
    <scope>NUCLEOTIDE SEQUENCE [LARGE SCALE GENOMIC DNA]</scope>
    <source>
        <strain evidence="11 12">SC-9</strain>
    </source>
</reference>
<evidence type="ECO:0000256" key="1">
    <source>
        <dbReference type="ARBA" id="ARBA00004496"/>
    </source>
</evidence>
<dbReference type="GeneID" id="90072869"/>
<evidence type="ECO:0000256" key="3">
    <source>
        <dbReference type="ARBA" id="ARBA00022517"/>
    </source>
</evidence>
<evidence type="ECO:0000256" key="5">
    <source>
        <dbReference type="ARBA" id="ARBA00022737"/>
    </source>
</evidence>
<dbReference type="RefSeq" id="XP_064851890.1">
    <property type="nucleotide sequence ID" value="XM_064995818.1"/>
</dbReference>
<evidence type="ECO:0000256" key="9">
    <source>
        <dbReference type="SAM" id="MobiDB-lite"/>
    </source>
</evidence>
<proteinExistence type="inferred from homology"/>
<protein>
    <submittedName>
        <fullName evidence="11">Reh1 protein</fullName>
    </submittedName>
</protein>
<dbReference type="SMART" id="SM00451">
    <property type="entry name" value="ZnF_U1"/>
    <property type="match status" value="1"/>
</dbReference>
<feature type="region of interest" description="Disordered" evidence="9">
    <location>
        <begin position="205"/>
        <end position="233"/>
    </location>
</feature>
<comment type="similarity">
    <text evidence="8">Belongs to the REI1 family.</text>
</comment>
<dbReference type="Gene3D" id="3.30.160.60">
    <property type="entry name" value="Classic Zinc Finger"/>
    <property type="match status" value="1"/>
</dbReference>
<keyword evidence="5" id="KW-0677">Repeat</keyword>
<dbReference type="SMART" id="SM00355">
    <property type="entry name" value="ZnF_C2H2"/>
    <property type="match status" value="3"/>
</dbReference>
<dbReference type="InterPro" id="IPR013087">
    <property type="entry name" value="Znf_C2H2_type"/>
</dbReference>
<evidence type="ECO:0000256" key="2">
    <source>
        <dbReference type="ARBA" id="ARBA00022490"/>
    </source>
</evidence>
<dbReference type="Proteomes" id="UP001360560">
    <property type="component" value="Unassembled WGS sequence"/>
</dbReference>
<comment type="caution">
    <text evidence="11">The sequence shown here is derived from an EMBL/GenBank/DDBJ whole genome shotgun (WGS) entry which is preliminary data.</text>
</comment>
<dbReference type="PANTHER" id="PTHR13182">
    <property type="entry name" value="ZINC FINGER PROTEIN 622"/>
    <property type="match status" value="1"/>
</dbReference>
<sequence>MRNLTFILPTRQEDLGASAIPVLFYLLTMSSALANLATNSSTFSCNTCGIRFITSESQKSHMKSEWHRYNLKRRVADLPTISSETFVEKVKQNQIDVNTYTINRSSNEDEYGFVVRERKKNGGKRQITKKDLKKMSRGRQMFTGAAVGHSISGNALGNRSSSPNASEYSYMSLGDSVHSSQATETISIADTLSLGTGSLNSPILHPVESIDDSTLDTEEEVDQDDYGDDDDDEEEDYDILAVNGCLYCNSQNSNFEELLEHMLQKHGLFIPDKNYLVDAEGLVSFLWEILSDYNECLSCGFFGKNLESIQDHCISKAHCRMPYETNEERALFSPFFKYPVSSTNNSEAVQNDECKLDPTGVELALPSGFKVGHRSMMRYYRQDLKLDQPRMQSQTTVMSADRRLQNVNMGGLSKPVYDKEFKKMLTTTHRQRNISERRMYNKNSQINQFGHFRDPNRT</sequence>
<dbReference type="EMBL" id="BTFZ01000004">
    <property type="protein sequence ID" value="GMM34890.1"/>
    <property type="molecule type" value="Genomic_DNA"/>
</dbReference>
<feature type="domain" description="C2H2-type" evidence="10">
    <location>
        <begin position="45"/>
        <end position="67"/>
    </location>
</feature>
<dbReference type="GO" id="GO:0005737">
    <property type="term" value="C:cytoplasm"/>
    <property type="evidence" value="ECO:0007669"/>
    <property type="project" value="UniProtKB-SubCell"/>
</dbReference>
<dbReference type="AlphaFoldDB" id="A0AAV5QK64"/>
<keyword evidence="12" id="KW-1185">Reference proteome</keyword>
<feature type="compositionally biased region" description="Acidic residues" evidence="9">
    <location>
        <begin position="209"/>
        <end position="233"/>
    </location>
</feature>
<keyword evidence="3" id="KW-0690">Ribosome biogenesis</keyword>
<dbReference type="PANTHER" id="PTHR13182:SF8">
    <property type="entry name" value="CYTOPLASMIC 60S SUBUNIT BIOGENESIS FACTOR ZNF622"/>
    <property type="match status" value="1"/>
</dbReference>
<name>A0AAV5QK64_9ASCO</name>
<evidence type="ECO:0000313" key="11">
    <source>
        <dbReference type="EMBL" id="GMM34890.1"/>
    </source>
</evidence>
<evidence type="ECO:0000259" key="10">
    <source>
        <dbReference type="PROSITE" id="PS00028"/>
    </source>
</evidence>
<keyword evidence="7" id="KW-0862">Zinc</keyword>
<dbReference type="InterPro" id="IPR041661">
    <property type="entry name" value="ZN622/Rei1/Reh1_Znf-C2H2"/>
</dbReference>
<evidence type="ECO:0000256" key="6">
    <source>
        <dbReference type="ARBA" id="ARBA00022771"/>
    </source>
</evidence>
<dbReference type="GO" id="GO:0003676">
    <property type="term" value="F:nucleic acid binding"/>
    <property type="evidence" value="ECO:0007669"/>
    <property type="project" value="InterPro"/>
</dbReference>